<proteinExistence type="predicted"/>
<dbReference type="PATRIC" id="fig|1217710.3.peg.952"/>
<comment type="caution">
    <text evidence="1">The sequence shown here is derived from an EMBL/GenBank/DDBJ whole genome shotgun (WGS) entry which is preliminary data.</text>
</comment>
<sequence>MNKKLNVIVNFHRYRAEIKNLLQQNLESAEKVDFNIFLLDIDKLLIDIRNEKQSLKKGLYDQKNDDFYKNIDFLYNEEDIDNNTIKKENHLKFC</sequence>
<dbReference type="EMBL" id="APPE01000041">
    <property type="protein sequence ID" value="ENV00098.1"/>
    <property type="molecule type" value="Genomic_DNA"/>
</dbReference>
<reference evidence="1 2" key="1">
    <citation type="submission" date="2013-02" db="EMBL/GenBank/DDBJ databases">
        <title>The Genome Sequence of Acinetobacter sp. NIPH 899.</title>
        <authorList>
            <consortium name="The Broad Institute Genome Sequencing Platform"/>
            <consortium name="The Broad Institute Genome Sequencing Center for Infectious Disease"/>
            <person name="Cerqueira G."/>
            <person name="Feldgarden M."/>
            <person name="Courvalin P."/>
            <person name="Perichon B."/>
            <person name="Grillot-Courvalin C."/>
            <person name="Clermont D."/>
            <person name="Rocha E."/>
            <person name="Yoon E.-J."/>
            <person name="Nemec A."/>
            <person name="Walker B."/>
            <person name="Young S.K."/>
            <person name="Zeng Q."/>
            <person name="Gargeya S."/>
            <person name="Fitzgerald M."/>
            <person name="Haas B."/>
            <person name="Abouelleil A."/>
            <person name="Alvarado L."/>
            <person name="Arachchi H.M."/>
            <person name="Berlin A.M."/>
            <person name="Chapman S.B."/>
            <person name="Dewar J."/>
            <person name="Goldberg J."/>
            <person name="Griggs A."/>
            <person name="Gujja S."/>
            <person name="Hansen M."/>
            <person name="Howarth C."/>
            <person name="Imamovic A."/>
            <person name="Larimer J."/>
            <person name="McCowan C."/>
            <person name="Murphy C."/>
            <person name="Neiman D."/>
            <person name="Pearson M."/>
            <person name="Priest M."/>
            <person name="Roberts A."/>
            <person name="Saif S."/>
            <person name="Shea T."/>
            <person name="Sisk P."/>
            <person name="Sykes S."/>
            <person name="Wortman J."/>
            <person name="Nusbaum C."/>
            <person name="Birren B."/>
        </authorList>
    </citation>
    <scope>NUCLEOTIDE SEQUENCE [LARGE SCALE GENOMIC DNA]</scope>
    <source>
        <strain evidence="1 2">NIPH 899</strain>
    </source>
</reference>
<evidence type="ECO:0000313" key="2">
    <source>
        <dbReference type="Proteomes" id="UP000013070"/>
    </source>
</evidence>
<organism evidence="1 2">
    <name type="scientific">Acinetobacter variabilis</name>
    <dbReference type="NCBI Taxonomy" id="70346"/>
    <lineage>
        <taxon>Bacteria</taxon>
        <taxon>Pseudomonadati</taxon>
        <taxon>Pseudomonadota</taxon>
        <taxon>Gammaproteobacteria</taxon>
        <taxon>Moraxellales</taxon>
        <taxon>Moraxellaceae</taxon>
        <taxon>Acinetobacter</taxon>
    </lineage>
</organism>
<protein>
    <submittedName>
        <fullName evidence="1">Uncharacterized protein</fullName>
    </submittedName>
</protein>
<dbReference type="AlphaFoldDB" id="N8WXY6"/>
<keyword evidence="2" id="KW-1185">Reference proteome</keyword>
<dbReference type="HOGENOM" id="CLU_2379700_0_0_6"/>
<dbReference type="RefSeq" id="WP_004781710.1">
    <property type="nucleotide sequence ID" value="NZ_AP024524.1"/>
</dbReference>
<name>N8WXY6_9GAMM</name>
<gene>
    <name evidence="1" type="ORF">F969_01007</name>
</gene>
<dbReference type="Proteomes" id="UP000013070">
    <property type="component" value="Unassembled WGS sequence"/>
</dbReference>
<evidence type="ECO:0000313" key="1">
    <source>
        <dbReference type="EMBL" id="ENV00098.1"/>
    </source>
</evidence>
<accession>N8WXY6</accession>